<dbReference type="KEGG" id="bbet:F8237_16515"/>
<dbReference type="EMBL" id="CP044543">
    <property type="protein sequence ID" value="QFI73872.1"/>
    <property type="molecule type" value="Genomic_DNA"/>
</dbReference>
<feature type="region of interest" description="Disordered" evidence="1">
    <location>
        <begin position="55"/>
        <end position="76"/>
    </location>
</feature>
<name>A0A5P6P671_9BRAD</name>
<dbReference type="AlphaFoldDB" id="A0A5P6P671"/>
<dbReference type="RefSeq" id="WP_151646248.1">
    <property type="nucleotide sequence ID" value="NZ_CP044543.1"/>
</dbReference>
<evidence type="ECO:0000313" key="3">
    <source>
        <dbReference type="Proteomes" id="UP000325641"/>
    </source>
</evidence>
<evidence type="ECO:0000313" key="2">
    <source>
        <dbReference type="EMBL" id="QFI73872.1"/>
    </source>
</evidence>
<dbReference type="Proteomes" id="UP000325641">
    <property type="component" value="Chromosome"/>
</dbReference>
<reference evidence="3" key="1">
    <citation type="submission" date="2019-10" db="EMBL/GenBank/DDBJ databases">
        <title>Complete Genome Sequence of Bradyrhizobium betae type strain PL7HG1T.</title>
        <authorList>
            <person name="Bromfield E.S.P."/>
            <person name="Cloutier S."/>
        </authorList>
    </citation>
    <scope>NUCLEOTIDE SEQUENCE [LARGE SCALE GENOMIC DNA]</scope>
    <source>
        <strain evidence="3">PL7HG1</strain>
    </source>
</reference>
<proteinExistence type="predicted"/>
<organism evidence="2 3">
    <name type="scientific">Bradyrhizobium betae</name>
    <dbReference type="NCBI Taxonomy" id="244734"/>
    <lineage>
        <taxon>Bacteria</taxon>
        <taxon>Pseudomonadati</taxon>
        <taxon>Pseudomonadota</taxon>
        <taxon>Alphaproteobacteria</taxon>
        <taxon>Hyphomicrobiales</taxon>
        <taxon>Nitrobacteraceae</taxon>
        <taxon>Bradyrhizobium</taxon>
    </lineage>
</organism>
<protein>
    <submittedName>
        <fullName evidence="2">Uncharacterized protein</fullName>
    </submittedName>
</protein>
<accession>A0A5P6P671</accession>
<dbReference type="OrthoDB" id="8100530at2"/>
<sequence length="76" mass="8642">MSEKREKFVKLAEARVNRAIQDIRLIGNLSNRGAYEFDESDVKKMFRAIQKATDAAKQRFGEDGGSRDSDFKLGDD</sequence>
<evidence type="ECO:0000256" key="1">
    <source>
        <dbReference type="SAM" id="MobiDB-lite"/>
    </source>
</evidence>
<gene>
    <name evidence="2" type="ORF">F8237_16515</name>
</gene>